<evidence type="ECO:0000256" key="12">
    <source>
        <dbReference type="RuleBase" id="RU363032"/>
    </source>
</evidence>
<accession>A0A5R8KJG7</accession>
<dbReference type="PANTHER" id="PTHR43386">
    <property type="entry name" value="OLIGOPEPTIDE TRANSPORT SYSTEM PERMEASE PROTEIN APPC"/>
    <property type="match status" value="1"/>
</dbReference>
<comment type="subcellular location">
    <subcellularLocation>
        <location evidence="1">Cell inner membrane</location>
        <topology evidence="1">Multi-pass membrane protein</topology>
    </subcellularLocation>
    <subcellularLocation>
        <location evidence="12">Cell membrane</location>
        <topology evidence="12">Multi-pass membrane protein</topology>
    </subcellularLocation>
</comment>
<dbReference type="GO" id="GO:0015031">
    <property type="term" value="P:protein transport"/>
    <property type="evidence" value="ECO:0007669"/>
    <property type="project" value="UniProtKB-KW"/>
</dbReference>
<dbReference type="Gene3D" id="1.10.3720.10">
    <property type="entry name" value="MetI-like"/>
    <property type="match status" value="1"/>
</dbReference>
<evidence type="ECO:0000256" key="10">
    <source>
        <dbReference type="ARBA" id="ARBA00024202"/>
    </source>
</evidence>
<keyword evidence="9 12" id="KW-0472">Membrane</keyword>
<feature type="transmembrane region" description="Helical" evidence="12">
    <location>
        <begin position="125"/>
        <end position="144"/>
    </location>
</feature>
<dbReference type="GO" id="GO:0015833">
    <property type="term" value="P:peptide transport"/>
    <property type="evidence" value="ECO:0007669"/>
    <property type="project" value="UniProtKB-KW"/>
</dbReference>
<dbReference type="InterPro" id="IPR025966">
    <property type="entry name" value="OppC_N"/>
</dbReference>
<evidence type="ECO:0000256" key="5">
    <source>
        <dbReference type="ARBA" id="ARBA00022692"/>
    </source>
</evidence>
<feature type="transmembrane region" description="Helical" evidence="12">
    <location>
        <begin position="164"/>
        <end position="183"/>
    </location>
</feature>
<evidence type="ECO:0000256" key="8">
    <source>
        <dbReference type="ARBA" id="ARBA00022989"/>
    </source>
</evidence>
<dbReference type="PROSITE" id="PS50928">
    <property type="entry name" value="ABC_TM1"/>
    <property type="match status" value="1"/>
</dbReference>
<keyword evidence="2 12" id="KW-0813">Transport</keyword>
<feature type="domain" description="ABC transmembrane type-1" evidence="13">
    <location>
        <begin position="86"/>
        <end position="290"/>
    </location>
</feature>
<evidence type="ECO:0000256" key="3">
    <source>
        <dbReference type="ARBA" id="ARBA00022475"/>
    </source>
</evidence>
<feature type="transmembrane region" description="Helical" evidence="12">
    <location>
        <begin position="222"/>
        <end position="247"/>
    </location>
</feature>
<evidence type="ECO:0000256" key="4">
    <source>
        <dbReference type="ARBA" id="ARBA00022519"/>
    </source>
</evidence>
<keyword evidence="7" id="KW-0653">Protein transport</keyword>
<feature type="transmembrane region" description="Helical" evidence="12">
    <location>
        <begin position="21"/>
        <end position="46"/>
    </location>
</feature>
<evidence type="ECO:0000256" key="6">
    <source>
        <dbReference type="ARBA" id="ARBA00022856"/>
    </source>
</evidence>
<dbReference type="CDD" id="cd06261">
    <property type="entry name" value="TM_PBP2"/>
    <property type="match status" value="1"/>
</dbReference>
<dbReference type="SUPFAM" id="SSF161098">
    <property type="entry name" value="MetI-like"/>
    <property type="match status" value="1"/>
</dbReference>
<dbReference type="AlphaFoldDB" id="A0A5R8KJG7"/>
<dbReference type="GO" id="GO:0005886">
    <property type="term" value="C:plasma membrane"/>
    <property type="evidence" value="ECO:0007669"/>
    <property type="project" value="UniProtKB-SubCell"/>
</dbReference>
<dbReference type="Proteomes" id="UP000306196">
    <property type="component" value="Unassembled WGS sequence"/>
</dbReference>
<dbReference type="PANTHER" id="PTHR43386:SF2">
    <property type="entry name" value="OLIGOPEPTIDE TRANSPORT SYSTEM PERMEASE PROTEIN OPPC"/>
    <property type="match status" value="1"/>
</dbReference>
<dbReference type="GO" id="GO:0055085">
    <property type="term" value="P:transmembrane transport"/>
    <property type="evidence" value="ECO:0007669"/>
    <property type="project" value="InterPro"/>
</dbReference>
<dbReference type="Pfam" id="PF00528">
    <property type="entry name" value="BPD_transp_1"/>
    <property type="match status" value="1"/>
</dbReference>
<organism evidence="14 15">
    <name type="scientific">Phragmitibacter flavus</name>
    <dbReference type="NCBI Taxonomy" id="2576071"/>
    <lineage>
        <taxon>Bacteria</taxon>
        <taxon>Pseudomonadati</taxon>
        <taxon>Verrucomicrobiota</taxon>
        <taxon>Verrucomicrobiia</taxon>
        <taxon>Verrucomicrobiales</taxon>
        <taxon>Verrucomicrobiaceae</taxon>
        <taxon>Phragmitibacter</taxon>
    </lineage>
</organism>
<dbReference type="EMBL" id="VAUV01000002">
    <property type="protein sequence ID" value="TLD72391.1"/>
    <property type="molecule type" value="Genomic_DNA"/>
</dbReference>
<evidence type="ECO:0000313" key="14">
    <source>
        <dbReference type="EMBL" id="TLD72391.1"/>
    </source>
</evidence>
<keyword evidence="15" id="KW-1185">Reference proteome</keyword>
<feature type="transmembrane region" description="Helical" evidence="12">
    <location>
        <begin position="88"/>
        <end position="113"/>
    </location>
</feature>
<comment type="caution">
    <text evidence="14">The sequence shown here is derived from an EMBL/GenBank/DDBJ whole genome shotgun (WGS) entry which is preliminary data.</text>
</comment>
<proteinExistence type="inferred from homology"/>
<evidence type="ECO:0000313" key="15">
    <source>
        <dbReference type="Proteomes" id="UP000306196"/>
    </source>
</evidence>
<dbReference type="InterPro" id="IPR000515">
    <property type="entry name" value="MetI-like"/>
</dbReference>
<evidence type="ECO:0000256" key="2">
    <source>
        <dbReference type="ARBA" id="ARBA00022448"/>
    </source>
</evidence>
<keyword evidence="8 12" id="KW-1133">Transmembrane helix</keyword>
<comment type="similarity">
    <text evidence="10">Belongs to the binding-protein-dependent transport system permease family. OppBC subfamily.</text>
</comment>
<evidence type="ECO:0000259" key="13">
    <source>
        <dbReference type="PROSITE" id="PS50928"/>
    </source>
</evidence>
<feature type="transmembrane region" description="Helical" evidence="12">
    <location>
        <begin position="267"/>
        <end position="290"/>
    </location>
</feature>
<dbReference type="InterPro" id="IPR035906">
    <property type="entry name" value="MetI-like_sf"/>
</dbReference>
<evidence type="ECO:0000256" key="7">
    <source>
        <dbReference type="ARBA" id="ARBA00022927"/>
    </source>
</evidence>
<dbReference type="InterPro" id="IPR050366">
    <property type="entry name" value="BP-dependent_transpt_permease"/>
</dbReference>
<keyword evidence="3" id="KW-1003">Cell membrane</keyword>
<name>A0A5R8KJG7_9BACT</name>
<protein>
    <recommendedName>
        <fullName evidence="11">Oligopeptide transport system permease protein OppC</fullName>
    </recommendedName>
</protein>
<dbReference type="OrthoDB" id="9783218at2"/>
<keyword evidence="5 12" id="KW-0812">Transmembrane</keyword>
<reference evidence="14 15" key="1">
    <citation type="submission" date="2019-05" db="EMBL/GenBank/DDBJ databases">
        <title>Verrucobacter flavum gen. nov., sp. nov. a new member of the family Verrucomicrobiaceae.</title>
        <authorList>
            <person name="Szuroczki S."/>
            <person name="Abbaszade G."/>
            <person name="Szabo A."/>
            <person name="Felfoldi T."/>
            <person name="Schumann P."/>
            <person name="Boka K."/>
            <person name="Keki Z."/>
            <person name="Toumi M."/>
            <person name="Toth E."/>
        </authorList>
    </citation>
    <scope>NUCLEOTIDE SEQUENCE [LARGE SCALE GENOMIC DNA]</scope>
    <source>
        <strain evidence="14 15">MG-N-17</strain>
    </source>
</reference>
<keyword evidence="4" id="KW-0997">Cell inner membrane</keyword>
<sequence>MKSMSSNQSMTPTQLALRALAANRLALAGLVFLILMLLVCGIGPWFSPYLEEGTNLDYGARGPSAQHWMGTDVLGRDVATRLMHGGRISLAVGLVTSMVALVIGVGYGAVAGLLGGRVDAAMMRVVDVMYAFPLMIFVIILTMLLEKSEWLVGFSKAANFDARLLLLFLAIGAVEWLTMARMVRGQIQGLMRQDFLMCARANGARWPHIIQRHLLPNVLGPVIVYTSLTVPSVMILEATLSFLGLGVQPPFASWGSLILDGANSMETYPWLLIFPVIFFSLTLLALNFIGDGLRDVLDPRKS</sequence>
<evidence type="ECO:0000256" key="9">
    <source>
        <dbReference type="ARBA" id="ARBA00023136"/>
    </source>
</evidence>
<keyword evidence="6" id="KW-0571">Peptide transport</keyword>
<evidence type="ECO:0000256" key="1">
    <source>
        <dbReference type="ARBA" id="ARBA00004429"/>
    </source>
</evidence>
<gene>
    <name evidence="14" type="ORF">FEM03_03265</name>
</gene>
<dbReference type="Pfam" id="PF12911">
    <property type="entry name" value="OppC_N"/>
    <property type="match status" value="1"/>
</dbReference>
<evidence type="ECO:0000256" key="11">
    <source>
        <dbReference type="ARBA" id="ARBA00072251"/>
    </source>
</evidence>